<dbReference type="InterPro" id="IPR050300">
    <property type="entry name" value="GDXG_lipolytic_enzyme"/>
</dbReference>
<dbReference type="GO" id="GO:0016787">
    <property type="term" value="F:hydrolase activity"/>
    <property type="evidence" value="ECO:0007669"/>
    <property type="project" value="UniProtKB-KW"/>
</dbReference>
<dbReference type="PANTHER" id="PTHR48081:SF19">
    <property type="entry name" value="AB HYDROLASE SUPERFAMILY PROTEIN C4A8.06C"/>
    <property type="match status" value="1"/>
</dbReference>
<feature type="domain" description="Alpha/beta hydrolase fold-3" evidence="2">
    <location>
        <begin position="134"/>
        <end position="255"/>
    </location>
</feature>
<gene>
    <name evidence="3" type="ORF">CONCODRAFT_5137</name>
</gene>
<dbReference type="SUPFAM" id="SSF53474">
    <property type="entry name" value="alpha/beta-Hydrolases"/>
    <property type="match status" value="1"/>
</dbReference>
<dbReference type="OrthoDB" id="408631at2759"/>
<dbReference type="AlphaFoldDB" id="A0A137PAU2"/>
<keyword evidence="4" id="KW-1185">Reference proteome</keyword>
<protein>
    <submittedName>
        <fullName evidence="3">Alpha/beta-hydrolase</fullName>
    </submittedName>
</protein>
<name>A0A137PAU2_CONC2</name>
<dbReference type="OMA" id="DSWESNA"/>
<feature type="non-terminal residue" evidence="3">
    <location>
        <position position="287"/>
    </location>
</feature>
<reference evidence="3 4" key="1">
    <citation type="journal article" date="2015" name="Genome Biol. Evol.">
        <title>Phylogenomic analyses indicate that early fungi evolved digesting cell walls of algal ancestors of land plants.</title>
        <authorList>
            <person name="Chang Y."/>
            <person name="Wang S."/>
            <person name="Sekimoto S."/>
            <person name="Aerts A.L."/>
            <person name="Choi C."/>
            <person name="Clum A."/>
            <person name="LaButti K.M."/>
            <person name="Lindquist E.A."/>
            <person name="Yee Ngan C."/>
            <person name="Ohm R.A."/>
            <person name="Salamov A.A."/>
            <person name="Grigoriev I.V."/>
            <person name="Spatafora J.W."/>
            <person name="Berbee M.L."/>
        </authorList>
    </citation>
    <scope>NUCLEOTIDE SEQUENCE [LARGE SCALE GENOMIC DNA]</scope>
    <source>
        <strain evidence="3 4">NRRL 28638</strain>
    </source>
</reference>
<keyword evidence="1 3" id="KW-0378">Hydrolase</keyword>
<organism evidence="3 4">
    <name type="scientific">Conidiobolus coronatus (strain ATCC 28846 / CBS 209.66 / NRRL 28638)</name>
    <name type="common">Delacroixia coronata</name>
    <dbReference type="NCBI Taxonomy" id="796925"/>
    <lineage>
        <taxon>Eukaryota</taxon>
        <taxon>Fungi</taxon>
        <taxon>Fungi incertae sedis</taxon>
        <taxon>Zoopagomycota</taxon>
        <taxon>Entomophthoromycotina</taxon>
        <taxon>Entomophthoromycetes</taxon>
        <taxon>Entomophthorales</taxon>
        <taxon>Ancylistaceae</taxon>
        <taxon>Conidiobolus</taxon>
    </lineage>
</organism>
<dbReference type="InterPro" id="IPR029058">
    <property type="entry name" value="AB_hydrolase_fold"/>
</dbReference>
<evidence type="ECO:0000259" key="2">
    <source>
        <dbReference type="Pfam" id="PF07859"/>
    </source>
</evidence>
<evidence type="ECO:0000313" key="3">
    <source>
        <dbReference type="EMBL" id="KXN72105.1"/>
    </source>
</evidence>
<dbReference type="STRING" id="796925.A0A137PAU2"/>
<accession>A0A137PAU2</accession>
<sequence length="287" mass="32045">MSLKEKLKTLWLMVSGILLHLIRGPLRKSWSLKESVLIYYIRNTELSRVDSLVEYRKVRDFRLSTFPKNSKLQEITVPSKYRQQAHEIIKDHLKKTFGDGDWYGEESLWSNSKPLEAEWLIPSHLTLTPKSNVVFYSFGGGHIFGSFSAYRAQLETVAQGCDCIVFGANYRHAPDYSAPCQLEDLLAQVLYLTSPVDEDNPNESGCGIGFDQIVVAGDSAGGNMSASLIHFMRDSNIGKFSGAVLLSPWLDVTSSQFSVLDCDVLDFIPKMGTVTPTKGYTLEAGDK</sequence>
<dbReference type="InterPro" id="IPR013094">
    <property type="entry name" value="AB_hydrolase_3"/>
</dbReference>
<dbReference type="Proteomes" id="UP000070444">
    <property type="component" value="Unassembled WGS sequence"/>
</dbReference>
<proteinExistence type="predicted"/>
<dbReference type="Pfam" id="PF07859">
    <property type="entry name" value="Abhydrolase_3"/>
    <property type="match status" value="1"/>
</dbReference>
<dbReference type="EMBL" id="KQ964460">
    <property type="protein sequence ID" value="KXN72105.1"/>
    <property type="molecule type" value="Genomic_DNA"/>
</dbReference>
<dbReference type="PANTHER" id="PTHR48081">
    <property type="entry name" value="AB HYDROLASE SUPERFAMILY PROTEIN C4A8.06C"/>
    <property type="match status" value="1"/>
</dbReference>
<evidence type="ECO:0000313" key="4">
    <source>
        <dbReference type="Proteomes" id="UP000070444"/>
    </source>
</evidence>
<evidence type="ECO:0000256" key="1">
    <source>
        <dbReference type="ARBA" id="ARBA00022801"/>
    </source>
</evidence>
<dbReference type="Gene3D" id="3.40.50.1820">
    <property type="entry name" value="alpha/beta hydrolase"/>
    <property type="match status" value="1"/>
</dbReference>